<evidence type="ECO:0000256" key="1">
    <source>
        <dbReference type="SAM" id="Phobius"/>
    </source>
</evidence>
<name>A0A6L8LNL3_9RHOB</name>
<evidence type="ECO:0000313" key="3">
    <source>
        <dbReference type="Proteomes" id="UP000479043"/>
    </source>
</evidence>
<reference evidence="2 3" key="1">
    <citation type="submission" date="2020-01" db="EMBL/GenBank/DDBJ databases">
        <authorList>
            <person name="Chen S."/>
        </authorList>
    </citation>
    <scope>NUCLEOTIDE SEQUENCE [LARGE SCALE GENOMIC DNA]</scope>
    <source>
        <strain evidence="2 3">GS-10</strain>
    </source>
</reference>
<dbReference type="Proteomes" id="UP000479043">
    <property type="component" value="Unassembled WGS sequence"/>
</dbReference>
<keyword evidence="1" id="KW-0812">Transmembrane</keyword>
<gene>
    <name evidence="2" type="ORF">GR167_17735</name>
</gene>
<accession>A0A6L8LNL3</accession>
<keyword evidence="3" id="KW-1185">Reference proteome</keyword>
<protein>
    <submittedName>
        <fullName evidence="2">Uncharacterized protein</fullName>
    </submittedName>
</protein>
<organism evidence="2 3">
    <name type="scientific">Thalassovita mangrovi</name>
    <dbReference type="NCBI Taxonomy" id="2692236"/>
    <lineage>
        <taxon>Bacteria</taxon>
        <taxon>Pseudomonadati</taxon>
        <taxon>Pseudomonadota</taxon>
        <taxon>Alphaproteobacteria</taxon>
        <taxon>Rhodobacterales</taxon>
        <taxon>Roseobacteraceae</taxon>
        <taxon>Thalassovita</taxon>
    </lineage>
</organism>
<feature type="transmembrane region" description="Helical" evidence="1">
    <location>
        <begin position="144"/>
        <end position="166"/>
    </location>
</feature>
<keyword evidence="1" id="KW-1133">Transmembrane helix</keyword>
<feature type="transmembrane region" description="Helical" evidence="1">
    <location>
        <begin position="73"/>
        <end position="91"/>
    </location>
</feature>
<proteinExistence type="predicted"/>
<dbReference type="AlphaFoldDB" id="A0A6L8LNL3"/>
<dbReference type="RefSeq" id="WP_160975070.1">
    <property type="nucleotide sequence ID" value="NZ_WWEN01000009.1"/>
</dbReference>
<evidence type="ECO:0000313" key="2">
    <source>
        <dbReference type="EMBL" id="MYM57163.1"/>
    </source>
</evidence>
<sequence length="175" mass="18939">MARLFWFLFALAMIIYTAMVAWTLPEISQSAGGLPAFDLRPKGYSAEEGRAFLSALSDAGRALYLGPQALLDLAYPALLAAVLSLGAHLMLRPGFRWLRWATAAAAIAGSGCDYLENMLVRGMLRADPAAVTDWALRASSTATILKSAFSTLAFTLFLVSLAVWAARRLRRKPVS</sequence>
<keyword evidence="1" id="KW-0472">Membrane</keyword>
<comment type="caution">
    <text evidence="2">The sequence shown here is derived from an EMBL/GenBank/DDBJ whole genome shotgun (WGS) entry which is preliminary data.</text>
</comment>
<dbReference type="EMBL" id="WWEN01000009">
    <property type="protein sequence ID" value="MYM57163.1"/>
    <property type="molecule type" value="Genomic_DNA"/>
</dbReference>